<dbReference type="RefSeq" id="WP_211601790.1">
    <property type="nucleotide sequence ID" value="NZ_JAGSNF010000004.1"/>
</dbReference>
<feature type="transmembrane region" description="Helical" evidence="7">
    <location>
        <begin position="6"/>
        <end position="25"/>
    </location>
</feature>
<dbReference type="AlphaFoldDB" id="A0A941D881"/>
<dbReference type="PANTHER" id="PTHR35007">
    <property type="entry name" value="INTEGRAL MEMBRANE PROTEIN-RELATED"/>
    <property type="match status" value="1"/>
</dbReference>
<dbReference type="Proteomes" id="UP000677016">
    <property type="component" value="Unassembled WGS sequence"/>
</dbReference>
<dbReference type="Pfam" id="PF00482">
    <property type="entry name" value="T2SSF"/>
    <property type="match status" value="1"/>
</dbReference>
<dbReference type="InterPro" id="IPR042094">
    <property type="entry name" value="T2SS_GspF_sf"/>
</dbReference>
<comment type="subcellular location">
    <subcellularLocation>
        <location evidence="1">Cell membrane</location>
        <topology evidence="1">Multi-pass membrane protein</topology>
    </subcellularLocation>
</comment>
<evidence type="ECO:0000313" key="10">
    <source>
        <dbReference type="Proteomes" id="UP000677016"/>
    </source>
</evidence>
<feature type="transmembrane region" description="Helical" evidence="7">
    <location>
        <begin position="246"/>
        <end position="267"/>
    </location>
</feature>
<evidence type="ECO:0000256" key="4">
    <source>
        <dbReference type="ARBA" id="ARBA00022989"/>
    </source>
</evidence>
<reference evidence="9" key="1">
    <citation type="submission" date="2021-04" db="EMBL/GenBank/DDBJ databases">
        <title>Phycicoccus avicenniae sp. nov., a novel endophytic actinomycetes isolated from branch of Avicennia mariana.</title>
        <authorList>
            <person name="Tuo L."/>
        </authorList>
    </citation>
    <scope>NUCLEOTIDE SEQUENCE</scope>
    <source>
        <strain evidence="9">BSK3Z-2</strain>
    </source>
</reference>
<feature type="transmembrane region" description="Helical" evidence="7">
    <location>
        <begin position="81"/>
        <end position="98"/>
    </location>
</feature>
<feature type="transmembrane region" description="Helical" evidence="7">
    <location>
        <begin position="279"/>
        <end position="299"/>
    </location>
</feature>
<keyword evidence="2" id="KW-1003">Cell membrane</keyword>
<evidence type="ECO:0000256" key="2">
    <source>
        <dbReference type="ARBA" id="ARBA00022475"/>
    </source>
</evidence>
<comment type="caution">
    <text evidence="9">The sequence shown here is derived from an EMBL/GenBank/DDBJ whole genome shotgun (WGS) entry which is preliminary data.</text>
</comment>
<keyword evidence="6" id="KW-0175">Coiled coil</keyword>
<evidence type="ECO:0000313" key="9">
    <source>
        <dbReference type="EMBL" id="MBR7742635.1"/>
    </source>
</evidence>
<dbReference type="Gene3D" id="1.20.81.30">
    <property type="entry name" value="Type II secretion system (T2SS), domain F"/>
    <property type="match status" value="1"/>
</dbReference>
<dbReference type="EMBL" id="JAGSNF010000004">
    <property type="protein sequence ID" value="MBR7742635.1"/>
    <property type="molecule type" value="Genomic_DNA"/>
</dbReference>
<gene>
    <name evidence="9" type="ORF">KC207_04955</name>
</gene>
<feature type="coiled-coil region" evidence="6">
    <location>
        <begin position="218"/>
        <end position="245"/>
    </location>
</feature>
<accession>A0A941D881</accession>
<evidence type="ECO:0000256" key="1">
    <source>
        <dbReference type="ARBA" id="ARBA00004651"/>
    </source>
</evidence>
<sequence>MTGLVMILGPVVAVVFLMLGLREFARVARHRHAAITGAESGMETDEPSLLEILDASFSRTRVGRWLSRELDVAGIDRRPSVVAFGGLAVAVALVVALWTLLAPLLGVLGFALGALLTRMFLRRARERRKEAFVGQLPELARVLANASFAGLSLPTALAVAGDELAEPARTELSRVATRLRFGAPLTTALDELSERVGSRETSVLISTLVVAQRSGGSLVTALRDIAEALDQRKETRREVKTTLSQPVVTSYLVIGMGFAMLLMLNVMNPGTVDKMTREPLGQGALALAAMIFGGGFWAIRRMTRFDI</sequence>
<proteinExistence type="predicted"/>
<evidence type="ECO:0000256" key="7">
    <source>
        <dbReference type="SAM" id="Phobius"/>
    </source>
</evidence>
<organism evidence="9 10">
    <name type="scientific">Phycicoccus avicenniae</name>
    <dbReference type="NCBI Taxonomy" id="2828860"/>
    <lineage>
        <taxon>Bacteria</taxon>
        <taxon>Bacillati</taxon>
        <taxon>Actinomycetota</taxon>
        <taxon>Actinomycetes</taxon>
        <taxon>Micrococcales</taxon>
        <taxon>Intrasporangiaceae</taxon>
        <taxon>Phycicoccus</taxon>
    </lineage>
</organism>
<evidence type="ECO:0000256" key="6">
    <source>
        <dbReference type="SAM" id="Coils"/>
    </source>
</evidence>
<keyword evidence="5 7" id="KW-0472">Membrane</keyword>
<evidence type="ECO:0000256" key="5">
    <source>
        <dbReference type="ARBA" id="ARBA00023136"/>
    </source>
</evidence>
<protein>
    <submittedName>
        <fullName evidence="9">Type II secretion system F family protein</fullName>
    </submittedName>
</protein>
<dbReference type="InterPro" id="IPR018076">
    <property type="entry name" value="T2SS_GspF_dom"/>
</dbReference>
<keyword evidence="4 7" id="KW-1133">Transmembrane helix</keyword>
<evidence type="ECO:0000259" key="8">
    <source>
        <dbReference type="Pfam" id="PF00482"/>
    </source>
</evidence>
<evidence type="ECO:0000256" key="3">
    <source>
        <dbReference type="ARBA" id="ARBA00022692"/>
    </source>
</evidence>
<dbReference type="PANTHER" id="PTHR35007:SF1">
    <property type="entry name" value="PILUS ASSEMBLY PROTEIN"/>
    <property type="match status" value="1"/>
</dbReference>
<feature type="transmembrane region" description="Helical" evidence="7">
    <location>
        <begin position="104"/>
        <end position="121"/>
    </location>
</feature>
<keyword evidence="10" id="KW-1185">Reference proteome</keyword>
<feature type="domain" description="Type II secretion system protein GspF" evidence="8">
    <location>
        <begin position="140"/>
        <end position="264"/>
    </location>
</feature>
<dbReference type="GO" id="GO:0005886">
    <property type="term" value="C:plasma membrane"/>
    <property type="evidence" value="ECO:0007669"/>
    <property type="project" value="UniProtKB-SubCell"/>
</dbReference>
<name>A0A941D881_9MICO</name>
<keyword evidence="3 7" id="KW-0812">Transmembrane</keyword>